<reference evidence="2" key="1">
    <citation type="submission" date="2019-01" db="EMBL/GenBank/DDBJ databases">
        <title>Draft genome sequences of three monokaryotic isolates of the white-rot basidiomycete fungus Dichomitus squalens.</title>
        <authorList>
            <consortium name="DOE Joint Genome Institute"/>
            <person name="Lopez S.C."/>
            <person name="Andreopoulos B."/>
            <person name="Pangilinan J."/>
            <person name="Lipzen A."/>
            <person name="Riley R."/>
            <person name="Ahrendt S."/>
            <person name="Ng V."/>
            <person name="Barry K."/>
            <person name="Daum C."/>
            <person name="Grigoriev I.V."/>
            <person name="Hilden K.S."/>
            <person name="Makela M.R."/>
            <person name="de Vries R.P."/>
        </authorList>
    </citation>
    <scope>NUCLEOTIDE SEQUENCE [LARGE SCALE GENOMIC DNA]</scope>
    <source>
        <strain evidence="2">OM18370.1</strain>
    </source>
</reference>
<feature type="region of interest" description="Disordered" evidence="1">
    <location>
        <begin position="552"/>
        <end position="610"/>
    </location>
</feature>
<feature type="compositionally biased region" description="Polar residues" evidence="1">
    <location>
        <begin position="512"/>
        <end position="522"/>
    </location>
</feature>
<dbReference type="OrthoDB" id="2553626at2759"/>
<feature type="compositionally biased region" description="Polar residues" evidence="1">
    <location>
        <begin position="139"/>
        <end position="151"/>
    </location>
</feature>
<evidence type="ECO:0000256" key="1">
    <source>
        <dbReference type="SAM" id="MobiDB-lite"/>
    </source>
</evidence>
<feature type="compositionally biased region" description="Basic and acidic residues" evidence="1">
    <location>
        <begin position="564"/>
        <end position="574"/>
    </location>
</feature>
<gene>
    <name evidence="2" type="ORF">BD311DRAFT_788610</name>
</gene>
<feature type="compositionally biased region" description="Low complexity" evidence="1">
    <location>
        <begin position="465"/>
        <end position="500"/>
    </location>
</feature>
<feature type="compositionally biased region" description="Pro residues" evidence="1">
    <location>
        <begin position="205"/>
        <end position="219"/>
    </location>
</feature>
<feature type="compositionally biased region" description="Pro residues" evidence="1">
    <location>
        <begin position="156"/>
        <end position="167"/>
    </location>
</feature>
<protein>
    <recommendedName>
        <fullName evidence="3">EH domain-containing protein</fullName>
    </recommendedName>
</protein>
<organism evidence="2">
    <name type="scientific">Dichomitus squalens</name>
    <dbReference type="NCBI Taxonomy" id="114155"/>
    <lineage>
        <taxon>Eukaryota</taxon>
        <taxon>Fungi</taxon>
        <taxon>Dikarya</taxon>
        <taxon>Basidiomycota</taxon>
        <taxon>Agaricomycotina</taxon>
        <taxon>Agaricomycetes</taxon>
        <taxon>Polyporales</taxon>
        <taxon>Polyporaceae</taxon>
        <taxon>Dichomitus</taxon>
    </lineage>
</organism>
<dbReference type="EMBL" id="ML143423">
    <property type="protein sequence ID" value="TBU28268.1"/>
    <property type="molecule type" value="Genomic_DNA"/>
</dbReference>
<feature type="region of interest" description="Disordered" evidence="1">
    <location>
        <begin position="286"/>
        <end position="522"/>
    </location>
</feature>
<evidence type="ECO:0008006" key="3">
    <source>
        <dbReference type="Google" id="ProtNLM"/>
    </source>
</evidence>
<dbReference type="Proteomes" id="UP000292957">
    <property type="component" value="Unassembled WGS sequence"/>
</dbReference>
<accession>A0A4Q9MMY9</accession>
<feature type="compositionally biased region" description="Pro residues" evidence="1">
    <location>
        <begin position="395"/>
        <end position="411"/>
    </location>
</feature>
<name>A0A4Q9MMY9_9APHY</name>
<feature type="compositionally biased region" description="Basic and acidic residues" evidence="1">
    <location>
        <begin position="501"/>
        <end position="511"/>
    </location>
</feature>
<feature type="compositionally biased region" description="Basic and acidic residues" evidence="1">
    <location>
        <begin position="600"/>
        <end position="610"/>
    </location>
</feature>
<feature type="compositionally biased region" description="Polar residues" evidence="1">
    <location>
        <begin position="286"/>
        <end position="305"/>
    </location>
</feature>
<feature type="compositionally biased region" description="Low complexity" evidence="1">
    <location>
        <begin position="306"/>
        <end position="320"/>
    </location>
</feature>
<evidence type="ECO:0000313" key="2">
    <source>
        <dbReference type="EMBL" id="TBU28268.1"/>
    </source>
</evidence>
<proteinExistence type="predicted"/>
<sequence length="653" mass="70994">MSRPLTLHVSALNDAEYTLYTSSIHDIIEYDGQHPPDYDKLSVGVREARAWLRGRYPTLASNTLDSIFRLLPPESADVLNGGQFFAVLRLVSHVLGGKQVDPSLIFVQAHPDEHKSRPSSPHSKHSRVSSPVQNPFRHNGSTGPQSAPAVSSTPAKPQPPSLPPKPTNPFLNRRASQGLPPQSAPAGVGVFPSTRSTVLQDANIPPLPPRKPPVLPPPRHASMNAHHTQATSREPPLPPTTSVSHANRHTTNTLIQQSLQATRIAQSLKQAEHRLEQERVMEVLRSSSDSVNSLRRVRSTSPTKNASSSASSAGSASSSAERTAVQNRVPQLPPRRNLSPPASTVISARSFERVATASLSPSKRNPMHSSANGPNTVPPEPPQRRLASPTMSPSQTPPRPLSELPPEPPPTHPDRKPAALSIDADRILPSNTSPRVGRSRSLHHPTPPPVPPPPRRKRPESAQLTPTSSSPFESPFADTPRSSTSSPSNLHLSRHLSLSSTKRDTDRERNWDTFSDSPIGSLQKTFTNLSLRGKPALDAARYKAEGAFSKRGFVQRGPRGPGWMREDGEARLMDDVDDGEATSPGLDVDDADSSLDQDGAGDRERVEDRARRWQRGGVDVALVDREDGARGGRRMVVERDDLKWPAGEGWKPL</sequence>
<feature type="compositionally biased region" description="Polar residues" evidence="1">
    <location>
        <begin position="357"/>
        <end position="375"/>
    </location>
</feature>
<feature type="region of interest" description="Disordered" evidence="1">
    <location>
        <begin position="111"/>
        <end position="245"/>
    </location>
</feature>
<dbReference type="AlphaFoldDB" id="A0A4Q9MMY9"/>